<dbReference type="EMBL" id="JACDQQ010000856">
    <property type="protein sequence ID" value="MBA0085088.1"/>
    <property type="molecule type" value="Genomic_DNA"/>
</dbReference>
<name>A0A7V8NPD5_9BACT</name>
<dbReference type="Pfam" id="PF14236">
    <property type="entry name" value="DruA"/>
    <property type="match status" value="1"/>
</dbReference>
<gene>
    <name evidence="1" type="ORF">HRJ53_08835</name>
</gene>
<sequence length="299" mass="34434">MTPVTFCGRTFTAQEVELMRVMAHDYAGLGVTEIARTVCELLEWKRPNGGLKNHECRQLLERLAADGVLRLPALRKLGGTGPRRMDVSMPSGEPEPVECAASACEPLELALVAGPRESRLWREQVERYHYLGCRVPFGAHLRYWVRNRDRELACLLWTSPAWKMKPRDVWIGWSDQQRQRNLQLIVNQGRFLILPWVRVKGLASKILAWSARQITQDWQSHYGHRPLLLETLVDAHRFRGTCYRAANWIYVGQTTGRGRMDREHKADGQAIKDIYLYPLVRDARPRLCDSTRVHPSTSI</sequence>
<protein>
    <submittedName>
        <fullName evidence="1">DUF4338 domain-containing protein</fullName>
    </submittedName>
</protein>
<evidence type="ECO:0000313" key="1">
    <source>
        <dbReference type="EMBL" id="MBA0085088.1"/>
    </source>
</evidence>
<proteinExistence type="predicted"/>
<dbReference type="Proteomes" id="UP000567293">
    <property type="component" value="Unassembled WGS sequence"/>
</dbReference>
<organism evidence="1 2">
    <name type="scientific">Candidatus Acidiferrum panamense</name>
    <dbReference type="NCBI Taxonomy" id="2741543"/>
    <lineage>
        <taxon>Bacteria</taxon>
        <taxon>Pseudomonadati</taxon>
        <taxon>Acidobacteriota</taxon>
        <taxon>Terriglobia</taxon>
        <taxon>Candidatus Acidiferrales</taxon>
        <taxon>Candidatus Acidiferrum</taxon>
    </lineage>
</organism>
<accession>A0A7V8NPD5</accession>
<dbReference type="AlphaFoldDB" id="A0A7V8NPD5"/>
<comment type="caution">
    <text evidence="1">The sequence shown here is derived from an EMBL/GenBank/DDBJ whole genome shotgun (WGS) entry which is preliminary data.</text>
</comment>
<evidence type="ECO:0000313" key="2">
    <source>
        <dbReference type="Proteomes" id="UP000567293"/>
    </source>
</evidence>
<reference evidence="1" key="1">
    <citation type="submission" date="2020-06" db="EMBL/GenBank/DDBJ databases">
        <title>Legume-microbial interactions unlock mineral nutrients during tropical forest succession.</title>
        <authorList>
            <person name="Epihov D.Z."/>
        </authorList>
    </citation>
    <scope>NUCLEOTIDE SEQUENCE [LARGE SCALE GENOMIC DNA]</scope>
    <source>
        <strain evidence="1">Pan2503</strain>
    </source>
</reference>
<keyword evidence="2" id="KW-1185">Reference proteome</keyword>
<dbReference type="InterPro" id="IPR025639">
    <property type="entry name" value="DruA"/>
</dbReference>